<feature type="chain" id="PRO_5001949478" description="Porin" evidence="2">
    <location>
        <begin position="38"/>
        <end position="464"/>
    </location>
</feature>
<evidence type="ECO:0000313" key="3">
    <source>
        <dbReference type="EMBL" id="KGJ94468.1"/>
    </source>
</evidence>
<feature type="signal peptide" evidence="2">
    <location>
        <begin position="1"/>
        <end position="37"/>
    </location>
</feature>
<dbReference type="RefSeq" id="WP_033092422.1">
    <property type="nucleotide sequence ID" value="NZ_JQED01000005.1"/>
</dbReference>
<dbReference type="InterPro" id="IPR045748">
    <property type="entry name" value="DcaP"/>
</dbReference>
<gene>
    <name evidence="3" type="ORF">ND2E_1657</name>
</gene>
<dbReference type="Proteomes" id="UP000029843">
    <property type="component" value="Unassembled WGS sequence"/>
</dbReference>
<evidence type="ECO:0000313" key="4">
    <source>
        <dbReference type="Proteomes" id="UP000029843"/>
    </source>
</evidence>
<dbReference type="OrthoDB" id="190887at2"/>
<dbReference type="PATRIC" id="fig|28229.4.peg.664"/>
<feature type="region of interest" description="Disordered" evidence="1">
    <location>
        <begin position="63"/>
        <end position="92"/>
    </location>
</feature>
<dbReference type="EMBL" id="JQED01000005">
    <property type="protein sequence ID" value="KGJ94468.1"/>
    <property type="molecule type" value="Genomic_DNA"/>
</dbReference>
<name>A0A099KXS9_COLPS</name>
<proteinExistence type="predicted"/>
<evidence type="ECO:0000256" key="2">
    <source>
        <dbReference type="SAM" id="SignalP"/>
    </source>
</evidence>
<accession>A0A099KXS9</accession>
<dbReference type="AlphaFoldDB" id="A0A099KXS9"/>
<sequence precursor="true">MTKPVQVFLSFRHPSVTHSLTLYLAALSILCSLSAHSEQTDKERIKSLELRLLELEQRVQKQSKKHSTIAPNLQKKARSSKKAMVIPKTTQRPSHYFEAPDKSIELSNSDTTLQIGGQIWLDAIYNNGKMTNRAGFQTSSIAYESNTTKDNTLLSVGQSNLSFKSYTPTQFGAMTTRFEFDMFDDQGNADFNLTHLWGEIGDFGAGQTFSGFMDINSFPNILDFWGPNSMVFTRQPQVRYSTTVSKSGRIMFTIEKSSSDFAVPKSSTKADYDDINELPDLTVSYLHKADFGYIKSAIVLRQLGYETLTTKDSTLGWGLNLSGAITVTTEDSIKFQLTYGEGIGRYVNDACCSYYSEETGGVDAGIDGKGRLKAIPVTGGFAYYNKQWNKKWSSAIGYSYLTIDNLVSQKGRSLKNSTYTTANLIWYPASQLKAGVELQYGDVQSKAHLEADNFRVQASVGFKY</sequence>
<evidence type="ECO:0008006" key="5">
    <source>
        <dbReference type="Google" id="ProtNLM"/>
    </source>
</evidence>
<protein>
    <recommendedName>
        <fullName evidence="5">Porin</fullName>
    </recommendedName>
</protein>
<dbReference type="Pfam" id="PF19577">
    <property type="entry name" value="DcaP"/>
    <property type="match status" value="1"/>
</dbReference>
<dbReference type="SUPFAM" id="SSF56935">
    <property type="entry name" value="Porins"/>
    <property type="match status" value="1"/>
</dbReference>
<keyword evidence="2" id="KW-0732">Signal</keyword>
<organism evidence="3 4">
    <name type="scientific">Colwellia psychrerythraea</name>
    <name type="common">Vibrio psychroerythus</name>
    <dbReference type="NCBI Taxonomy" id="28229"/>
    <lineage>
        <taxon>Bacteria</taxon>
        <taxon>Pseudomonadati</taxon>
        <taxon>Pseudomonadota</taxon>
        <taxon>Gammaproteobacteria</taxon>
        <taxon>Alteromonadales</taxon>
        <taxon>Colwelliaceae</taxon>
        <taxon>Colwellia</taxon>
    </lineage>
</organism>
<reference evidence="3 4" key="1">
    <citation type="submission" date="2014-08" db="EMBL/GenBank/DDBJ databases">
        <title>Genomic and Phenotypic Diversity of Colwellia psychrerythraea strains from Disparate Marine Basins.</title>
        <authorList>
            <person name="Techtmann S.M."/>
            <person name="Stelling S.C."/>
            <person name="Utturkar S.M."/>
            <person name="Alshibli N."/>
            <person name="Harris A."/>
            <person name="Brown S.D."/>
            <person name="Hazen T.C."/>
        </authorList>
    </citation>
    <scope>NUCLEOTIDE SEQUENCE [LARGE SCALE GENOMIC DNA]</scope>
    <source>
        <strain evidence="3 4">ND2E</strain>
    </source>
</reference>
<evidence type="ECO:0000256" key="1">
    <source>
        <dbReference type="SAM" id="MobiDB-lite"/>
    </source>
</evidence>
<comment type="caution">
    <text evidence="3">The sequence shown here is derived from an EMBL/GenBank/DDBJ whole genome shotgun (WGS) entry which is preliminary data.</text>
</comment>